<accession>A0A5M6C947</accession>
<protein>
    <submittedName>
        <fullName evidence="1">Helix-turn-helix domain-containing protein</fullName>
    </submittedName>
</protein>
<evidence type="ECO:0000313" key="1">
    <source>
        <dbReference type="EMBL" id="KAA5531614.1"/>
    </source>
</evidence>
<proteinExistence type="predicted"/>
<dbReference type="InterPro" id="IPR010921">
    <property type="entry name" value="Trp_repressor/repl_initiator"/>
</dbReference>
<gene>
    <name evidence="1" type="ORF">F0460_15855</name>
</gene>
<keyword evidence="2" id="KW-1185">Reference proteome</keyword>
<name>A0A5M6C947_9FLAO</name>
<sequence length="116" mass="13899">MAEKAPKNRHLGPDYGKIFTDIIAFKFPERSEEFKARLNRDLSVFEVVSINNKLFGEKKSQQITLEHRYRAYDKQTILRILRFKRDQKLNNSQLARHYSISRNTIKRWSDIFGHLM</sequence>
<organism evidence="1 2">
    <name type="scientific">Paenimyroides baculatum</name>
    <dbReference type="NCBI Taxonomy" id="2608000"/>
    <lineage>
        <taxon>Bacteria</taxon>
        <taxon>Pseudomonadati</taxon>
        <taxon>Bacteroidota</taxon>
        <taxon>Flavobacteriia</taxon>
        <taxon>Flavobacteriales</taxon>
        <taxon>Flavobacteriaceae</taxon>
        <taxon>Paenimyroides</taxon>
    </lineage>
</organism>
<reference evidence="1 2" key="1">
    <citation type="submission" date="2019-09" db="EMBL/GenBank/DDBJ databases">
        <title>Genome sequence and assembly of Flavobacterium sp.</title>
        <authorList>
            <person name="Chhetri G."/>
        </authorList>
    </citation>
    <scope>NUCLEOTIDE SEQUENCE [LARGE SCALE GENOMIC DNA]</scope>
    <source>
        <strain evidence="1 2">SNL9</strain>
    </source>
</reference>
<comment type="caution">
    <text evidence="1">The sequence shown here is derived from an EMBL/GenBank/DDBJ whole genome shotgun (WGS) entry which is preliminary data.</text>
</comment>
<dbReference type="SUPFAM" id="SSF48295">
    <property type="entry name" value="TrpR-like"/>
    <property type="match status" value="1"/>
</dbReference>
<dbReference type="EMBL" id="VWSG01000022">
    <property type="protein sequence ID" value="KAA5531614.1"/>
    <property type="molecule type" value="Genomic_DNA"/>
</dbReference>
<dbReference type="AlphaFoldDB" id="A0A5M6C947"/>
<evidence type="ECO:0000313" key="2">
    <source>
        <dbReference type="Proteomes" id="UP000325141"/>
    </source>
</evidence>
<dbReference type="Proteomes" id="UP000325141">
    <property type="component" value="Unassembled WGS sequence"/>
</dbReference>
<dbReference type="RefSeq" id="WP_150015051.1">
    <property type="nucleotide sequence ID" value="NZ_VWSG01000022.1"/>
</dbReference>
<dbReference type="GO" id="GO:0043565">
    <property type="term" value="F:sequence-specific DNA binding"/>
    <property type="evidence" value="ECO:0007669"/>
    <property type="project" value="InterPro"/>
</dbReference>